<proteinExistence type="inferred from homology"/>
<reference evidence="13" key="1">
    <citation type="submission" date="2018-07" db="EMBL/GenBank/DDBJ databases">
        <authorList>
            <person name="Kim H."/>
        </authorList>
    </citation>
    <scope>NUCLEOTIDE SEQUENCE [LARGE SCALE GENOMIC DNA]</scope>
    <source>
        <strain evidence="13">F02</strain>
    </source>
</reference>
<dbReference type="InterPro" id="IPR006224">
    <property type="entry name" value="PsdUridine_synth_RluA-like_CS"/>
</dbReference>
<dbReference type="GO" id="GO:0160141">
    <property type="term" value="F:23S rRNA pseudouridine(955/2504/2580) synthase activity"/>
    <property type="evidence" value="ECO:0007669"/>
    <property type="project" value="UniProtKB-EC"/>
</dbReference>
<comment type="similarity">
    <text evidence="3 9">Belongs to the pseudouridine synthase RluA family.</text>
</comment>
<feature type="domain" description="RNA-binding S4" evidence="11">
    <location>
        <begin position="42"/>
        <end position="101"/>
    </location>
</feature>
<dbReference type="PROSITE" id="PS01129">
    <property type="entry name" value="PSI_RLU"/>
    <property type="match status" value="1"/>
</dbReference>
<keyword evidence="4" id="KW-0698">rRNA processing</keyword>
<dbReference type="GO" id="GO:0000455">
    <property type="term" value="P:enzyme-directed rRNA pseudouridine synthesis"/>
    <property type="evidence" value="ECO:0007669"/>
    <property type="project" value="TreeGrafter"/>
</dbReference>
<dbReference type="OrthoDB" id="9785808at2"/>
<dbReference type="InterPro" id="IPR002942">
    <property type="entry name" value="S4_RNA-bd"/>
</dbReference>
<dbReference type="Gene3D" id="3.30.2350.10">
    <property type="entry name" value="Pseudouridine synthase"/>
    <property type="match status" value="1"/>
</dbReference>
<dbReference type="SMART" id="SM00363">
    <property type="entry name" value="S4"/>
    <property type="match status" value="1"/>
</dbReference>
<dbReference type="PANTHER" id="PTHR21600:SF92">
    <property type="entry name" value="RIBOSOMAL LARGE SUBUNIT PSEUDOURIDINE SYNTHASE C"/>
    <property type="match status" value="1"/>
</dbReference>
<evidence type="ECO:0000313" key="13">
    <source>
        <dbReference type="Proteomes" id="UP000252182"/>
    </source>
</evidence>
<keyword evidence="13" id="KW-1185">Reference proteome</keyword>
<gene>
    <name evidence="12" type="primary">rluC</name>
    <name evidence="12" type="ORF">DTO96_100350</name>
</gene>
<dbReference type="AlphaFoldDB" id="A0A345D8F2"/>
<dbReference type="Proteomes" id="UP000252182">
    <property type="component" value="Chromosome"/>
</dbReference>
<evidence type="ECO:0000256" key="7">
    <source>
        <dbReference type="PIRSR" id="PIRSR606225-1"/>
    </source>
</evidence>
<evidence type="ECO:0000256" key="5">
    <source>
        <dbReference type="ARBA" id="ARBA00022884"/>
    </source>
</evidence>
<dbReference type="EC" id="5.4.99.-" evidence="9"/>
<evidence type="ECO:0000256" key="1">
    <source>
        <dbReference type="ARBA" id="ARBA00000381"/>
    </source>
</evidence>
<dbReference type="CDD" id="cd00165">
    <property type="entry name" value="S4"/>
    <property type="match status" value="1"/>
</dbReference>
<organism evidence="12 13">
    <name type="scientific">Ephemeroptericola cinctiostellae</name>
    <dbReference type="NCBI Taxonomy" id="2268024"/>
    <lineage>
        <taxon>Bacteria</taxon>
        <taxon>Pseudomonadati</taxon>
        <taxon>Pseudomonadota</taxon>
        <taxon>Betaproteobacteria</taxon>
        <taxon>Burkholderiales</taxon>
        <taxon>Burkholderiaceae</taxon>
        <taxon>Ephemeroptericola</taxon>
    </lineage>
</organism>
<evidence type="ECO:0000256" key="3">
    <source>
        <dbReference type="ARBA" id="ARBA00010876"/>
    </source>
</evidence>
<dbReference type="RefSeq" id="WP_114561916.1">
    <property type="nucleotide sequence ID" value="NZ_CP031124.1"/>
</dbReference>
<evidence type="ECO:0000256" key="2">
    <source>
        <dbReference type="ARBA" id="ARBA00002876"/>
    </source>
</evidence>
<comment type="function">
    <text evidence="2">Responsible for synthesis of pseudouridine from uracil at positions 955, 2504 and 2580 in 23S ribosomal RNA.</text>
</comment>
<dbReference type="PANTHER" id="PTHR21600">
    <property type="entry name" value="MITOCHONDRIAL RNA PSEUDOURIDINE SYNTHASE"/>
    <property type="match status" value="1"/>
</dbReference>
<accession>A0A345D8F2</accession>
<feature type="region of interest" description="Disordered" evidence="10">
    <location>
        <begin position="1"/>
        <end position="26"/>
    </location>
</feature>
<dbReference type="KEGG" id="hyf:DTO96_100350"/>
<dbReference type="CDD" id="cd02869">
    <property type="entry name" value="PseudoU_synth_RluA_like"/>
    <property type="match status" value="1"/>
</dbReference>
<feature type="compositionally biased region" description="Polar residues" evidence="10">
    <location>
        <begin position="10"/>
        <end position="26"/>
    </location>
</feature>
<dbReference type="InterPro" id="IPR036986">
    <property type="entry name" value="S4_RNA-bd_sf"/>
</dbReference>
<evidence type="ECO:0000256" key="9">
    <source>
        <dbReference type="RuleBase" id="RU362028"/>
    </source>
</evidence>
<dbReference type="NCBIfam" id="TIGR00005">
    <property type="entry name" value="rluA_subfam"/>
    <property type="match status" value="1"/>
</dbReference>
<evidence type="ECO:0000313" key="12">
    <source>
        <dbReference type="EMBL" id="AXF84640.1"/>
    </source>
</evidence>
<dbReference type="SUPFAM" id="SSF55120">
    <property type="entry name" value="Pseudouridine synthase"/>
    <property type="match status" value="1"/>
</dbReference>
<keyword evidence="5 8" id="KW-0694">RNA-binding</keyword>
<sequence length="332" mass="37424">MNHLRKTFEQKNATSAQINANTPSTSDVSVRLHTIGEEEAGQRIDNFLLRICKGVPKSWVYRVVRKGEVRVNKGRVDVEYKLQTGDIVRIPPVRVAQKTSSPVPNARATKLPVIYEDNALLVINKPAGLAVHGGSGVSFGVIEQLRAAYPDFKFLELVHRLDKETSGLLMLAKKRSVLVTLHETIRLGQMDKRYYAILKGELTDKETHVRAPLYKFVAANGDRRVLVSETGQTAHSRFNIDQKLHGYTAVRVKIYTGRTHQIRVHSAHLGHPIIGDDKYGDFELNKALAKQKFDRMFLHAHELRLKHPVTGEVLSLTADIPEGFHRFINKHA</sequence>
<dbReference type="GO" id="GO:0003723">
    <property type="term" value="F:RNA binding"/>
    <property type="evidence" value="ECO:0007669"/>
    <property type="project" value="UniProtKB-KW"/>
</dbReference>
<evidence type="ECO:0000256" key="4">
    <source>
        <dbReference type="ARBA" id="ARBA00022552"/>
    </source>
</evidence>
<comment type="catalytic activity">
    <reaction evidence="1">
        <text>uridine(955/2504/2580) in 23S rRNA = pseudouridine(955/2504/2580) in 23S rRNA</text>
        <dbReference type="Rhea" id="RHEA:42528"/>
        <dbReference type="Rhea" id="RHEA-COMP:10099"/>
        <dbReference type="Rhea" id="RHEA-COMP:10100"/>
        <dbReference type="ChEBI" id="CHEBI:65314"/>
        <dbReference type="ChEBI" id="CHEBI:65315"/>
        <dbReference type="EC" id="5.4.99.24"/>
    </reaction>
</comment>
<dbReference type="InterPro" id="IPR006145">
    <property type="entry name" value="PsdUridine_synth_RsuA/RluA"/>
</dbReference>
<dbReference type="InterPro" id="IPR050188">
    <property type="entry name" value="RluA_PseudoU_synthase"/>
</dbReference>
<comment type="catalytic activity">
    <reaction evidence="9">
        <text>a uridine in RNA = a pseudouridine in RNA</text>
        <dbReference type="Rhea" id="RHEA:48348"/>
        <dbReference type="Rhea" id="RHEA-COMP:12068"/>
        <dbReference type="Rhea" id="RHEA-COMP:12069"/>
        <dbReference type="ChEBI" id="CHEBI:65314"/>
        <dbReference type="ChEBI" id="CHEBI:65315"/>
    </reaction>
</comment>
<feature type="active site" evidence="7">
    <location>
        <position position="162"/>
    </location>
</feature>
<dbReference type="InterPro" id="IPR020103">
    <property type="entry name" value="PsdUridine_synth_cat_dom_sf"/>
</dbReference>
<evidence type="ECO:0000256" key="8">
    <source>
        <dbReference type="PROSITE-ProRule" id="PRU00182"/>
    </source>
</evidence>
<name>A0A345D8F2_9BURK</name>
<evidence type="ECO:0000256" key="10">
    <source>
        <dbReference type="SAM" id="MobiDB-lite"/>
    </source>
</evidence>
<evidence type="ECO:0000256" key="6">
    <source>
        <dbReference type="ARBA" id="ARBA00023235"/>
    </source>
</evidence>
<dbReference type="Pfam" id="PF00849">
    <property type="entry name" value="PseudoU_synth_2"/>
    <property type="match status" value="1"/>
</dbReference>
<dbReference type="EMBL" id="CP031124">
    <property type="protein sequence ID" value="AXF84640.1"/>
    <property type="molecule type" value="Genomic_DNA"/>
</dbReference>
<evidence type="ECO:0000259" key="11">
    <source>
        <dbReference type="SMART" id="SM00363"/>
    </source>
</evidence>
<protein>
    <recommendedName>
        <fullName evidence="9">Pseudouridine synthase</fullName>
        <ecNumber evidence="9">5.4.99.-</ecNumber>
    </recommendedName>
</protein>
<keyword evidence="6 9" id="KW-0413">Isomerase</keyword>
<dbReference type="SUPFAM" id="SSF55174">
    <property type="entry name" value="Alpha-L RNA-binding motif"/>
    <property type="match status" value="1"/>
</dbReference>
<dbReference type="InterPro" id="IPR006225">
    <property type="entry name" value="PsdUridine_synth_RluC/D"/>
</dbReference>
<dbReference type="PROSITE" id="PS50889">
    <property type="entry name" value="S4"/>
    <property type="match status" value="1"/>
</dbReference>
<dbReference type="Gene3D" id="3.10.290.10">
    <property type="entry name" value="RNA-binding S4 domain"/>
    <property type="match status" value="1"/>
</dbReference>
<dbReference type="Pfam" id="PF01479">
    <property type="entry name" value="S4"/>
    <property type="match status" value="1"/>
</dbReference>